<dbReference type="AlphaFoldDB" id="A0A7J8J9Q5"/>
<comment type="caution">
    <text evidence="2">The sequence shown here is derived from an EMBL/GenBank/DDBJ whole genome shotgun (WGS) entry which is preliminary data.</text>
</comment>
<name>A0A7J8J9Q5_ROUAE</name>
<accession>A0A7J8J9Q5</accession>
<protein>
    <submittedName>
        <fullName evidence="2">Rho GTPase activating protein 15</fullName>
    </submittedName>
</protein>
<feature type="transmembrane region" description="Helical" evidence="1">
    <location>
        <begin position="58"/>
        <end position="80"/>
    </location>
</feature>
<evidence type="ECO:0000313" key="2">
    <source>
        <dbReference type="EMBL" id="KAF6493564.1"/>
    </source>
</evidence>
<sequence length="91" mass="10736">MKSLVQKLPPPNRDTMKVLFGHLTNFFFMTARWRQHDHIESASSKAGKLLFCHENRKFLGIFLFGLAWIPCLFHVCSWSIDWQRTAWLSLV</sequence>
<keyword evidence="1" id="KW-0812">Transmembrane</keyword>
<proteinExistence type="predicted"/>
<reference evidence="2 3" key="1">
    <citation type="journal article" date="2020" name="Nature">
        <title>Six reference-quality genomes reveal evolution of bat adaptations.</title>
        <authorList>
            <person name="Jebb D."/>
            <person name="Huang Z."/>
            <person name="Pippel M."/>
            <person name="Hughes G.M."/>
            <person name="Lavrichenko K."/>
            <person name="Devanna P."/>
            <person name="Winkler S."/>
            <person name="Jermiin L.S."/>
            <person name="Skirmuntt E.C."/>
            <person name="Katzourakis A."/>
            <person name="Burkitt-Gray L."/>
            <person name="Ray D.A."/>
            <person name="Sullivan K.A.M."/>
            <person name="Roscito J.G."/>
            <person name="Kirilenko B.M."/>
            <person name="Davalos L.M."/>
            <person name="Corthals A.P."/>
            <person name="Power M.L."/>
            <person name="Jones G."/>
            <person name="Ransome R.D."/>
            <person name="Dechmann D.K.N."/>
            <person name="Locatelli A.G."/>
            <person name="Puechmaille S.J."/>
            <person name="Fedrigo O."/>
            <person name="Jarvis E.D."/>
            <person name="Hiller M."/>
            <person name="Vernes S.C."/>
            <person name="Myers E.W."/>
            <person name="Teeling E.C."/>
        </authorList>
    </citation>
    <scope>NUCLEOTIDE SEQUENCE [LARGE SCALE GENOMIC DNA]</scope>
    <source>
        <strain evidence="2">MRouAeg1</strain>
        <tissue evidence="2">Muscle</tissue>
    </source>
</reference>
<gene>
    <name evidence="2" type="ORF">HJG63_000901</name>
</gene>
<keyword evidence="1" id="KW-1133">Transmembrane helix</keyword>
<keyword evidence="3" id="KW-1185">Reference proteome</keyword>
<dbReference type="Proteomes" id="UP000593571">
    <property type="component" value="Unassembled WGS sequence"/>
</dbReference>
<keyword evidence="1" id="KW-0472">Membrane</keyword>
<evidence type="ECO:0000313" key="3">
    <source>
        <dbReference type="Proteomes" id="UP000593571"/>
    </source>
</evidence>
<organism evidence="2 3">
    <name type="scientific">Rousettus aegyptiacus</name>
    <name type="common">Egyptian fruit bat</name>
    <name type="synonym">Pteropus aegyptiacus</name>
    <dbReference type="NCBI Taxonomy" id="9407"/>
    <lineage>
        <taxon>Eukaryota</taxon>
        <taxon>Metazoa</taxon>
        <taxon>Chordata</taxon>
        <taxon>Craniata</taxon>
        <taxon>Vertebrata</taxon>
        <taxon>Euteleostomi</taxon>
        <taxon>Mammalia</taxon>
        <taxon>Eutheria</taxon>
        <taxon>Laurasiatheria</taxon>
        <taxon>Chiroptera</taxon>
        <taxon>Yinpterochiroptera</taxon>
        <taxon>Pteropodoidea</taxon>
        <taxon>Pteropodidae</taxon>
        <taxon>Rousettinae</taxon>
        <taxon>Rousettus</taxon>
    </lineage>
</organism>
<dbReference type="EMBL" id="JACASE010000002">
    <property type="protein sequence ID" value="KAF6493564.1"/>
    <property type="molecule type" value="Genomic_DNA"/>
</dbReference>
<evidence type="ECO:0000256" key="1">
    <source>
        <dbReference type="SAM" id="Phobius"/>
    </source>
</evidence>